<evidence type="ECO:0000256" key="2">
    <source>
        <dbReference type="ARBA" id="ARBA00022737"/>
    </source>
</evidence>
<dbReference type="AlphaFoldDB" id="A0A8C5TQ48"/>
<dbReference type="Proteomes" id="UP000694560">
    <property type="component" value="Unplaced"/>
</dbReference>
<evidence type="ECO:0000313" key="3">
    <source>
        <dbReference type="Ensembl" id="ENSMCSP00000010260.1"/>
    </source>
</evidence>
<dbReference type="Pfam" id="PF12799">
    <property type="entry name" value="LRR_4"/>
    <property type="match status" value="1"/>
</dbReference>
<evidence type="ECO:0000256" key="1">
    <source>
        <dbReference type="ARBA" id="ARBA00022614"/>
    </source>
</evidence>
<dbReference type="InterPro" id="IPR032675">
    <property type="entry name" value="LRR_dom_sf"/>
</dbReference>
<reference evidence="3" key="1">
    <citation type="submission" date="2025-08" db="UniProtKB">
        <authorList>
            <consortium name="Ensembl"/>
        </authorList>
    </citation>
    <scope>IDENTIFICATION</scope>
</reference>
<evidence type="ECO:0000313" key="4">
    <source>
        <dbReference type="Proteomes" id="UP000694560"/>
    </source>
</evidence>
<organism evidence="3 4">
    <name type="scientific">Malurus cyaneus samueli</name>
    <dbReference type="NCBI Taxonomy" id="2593467"/>
    <lineage>
        <taxon>Eukaryota</taxon>
        <taxon>Metazoa</taxon>
        <taxon>Chordata</taxon>
        <taxon>Craniata</taxon>
        <taxon>Vertebrata</taxon>
        <taxon>Euteleostomi</taxon>
        <taxon>Archelosauria</taxon>
        <taxon>Archosauria</taxon>
        <taxon>Dinosauria</taxon>
        <taxon>Saurischia</taxon>
        <taxon>Theropoda</taxon>
        <taxon>Coelurosauria</taxon>
        <taxon>Aves</taxon>
        <taxon>Neognathae</taxon>
        <taxon>Neoaves</taxon>
        <taxon>Telluraves</taxon>
        <taxon>Australaves</taxon>
        <taxon>Passeriformes</taxon>
        <taxon>Meliphagoidea</taxon>
        <taxon>Maluridae</taxon>
        <taxon>Malurus</taxon>
    </lineage>
</organism>
<keyword evidence="1" id="KW-0433">Leucine-rich repeat</keyword>
<proteinExistence type="predicted"/>
<dbReference type="InterPro" id="IPR025875">
    <property type="entry name" value="Leu-rich_rpt_4"/>
</dbReference>
<sequence length="275" mass="29170">SEPQDPQNGAEGPIDDAALLKATTGEFSLESILLLRLRGRGIAHLGCLADCSNLEWLDLSDNAIAGLAPLATLRALAVLNLAGNRVASVEPLRGCRSLRQLNLGLRHLESNPAVRAPTAPRWPPLLPGLKAIDGSAGWPRAALRLLRELDAALDATPRLPRPRSRRSRWVQAGFWEHGRRGRSAVLEEATAVHQQMPCQVRLAPKAAPALRASEGALGGGHLRWLRGVLAAAVGMFGTGHLRQVLVFLSTGHLGGLQEGLEVPGTAMTAVGTGHL</sequence>
<keyword evidence="2" id="KW-0677">Repeat</keyword>
<dbReference type="InterPro" id="IPR050836">
    <property type="entry name" value="SDS22/Internalin_LRR"/>
</dbReference>
<dbReference type="InterPro" id="IPR001611">
    <property type="entry name" value="Leu-rich_rpt"/>
</dbReference>
<dbReference type="PROSITE" id="PS51450">
    <property type="entry name" value="LRR"/>
    <property type="match status" value="1"/>
</dbReference>
<dbReference type="PANTHER" id="PTHR46652:SF3">
    <property type="entry name" value="LEUCINE-RICH REPEAT-CONTAINING PROTEIN 9"/>
    <property type="match status" value="1"/>
</dbReference>
<dbReference type="Ensembl" id="ENSMCST00000010520.1">
    <property type="protein sequence ID" value="ENSMCSP00000010260.1"/>
    <property type="gene ID" value="ENSMCSG00000007206.1"/>
</dbReference>
<evidence type="ECO:0008006" key="5">
    <source>
        <dbReference type="Google" id="ProtNLM"/>
    </source>
</evidence>
<dbReference type="OrthoDB" id="433501at2759"/>
<name>A0A8C5TQ48_9PASS</name>
<dbReference type="SUPFAM" id="SSF52058">
    <property type="entry name" value="L domain-like"/>
    <property type="match status" value="1"/>
</dbReference>
<keyword evidence="4" id="KW-1185">Reference proteome</keyword>
<dbReference type="PANTHER" id="PTHR46652">
    <property type="entry name" value="LEUCINE-RICH REPEAT AND IQ DOMAIN-CONTAINING PROTEIN 1-RELATED"/>
    <property type="match status" value="1"/>
</dbReference>
<accession>A0A8C5TQ48</accession>
<reference evidence="3" key="2">
    <citation type="submission" date="2025-09" db="UniProtKB">
        <authorList>
            <consortium name="Ensembl"/>
        </authorList>
    </citation>
    <scope>IDENTIFICATION</scope>
</reference>
<protein>
    <recommendedName>
        <fullName evidence="5">LRC61 protein</fullName>
    </recommendedName>
</protein>
<dbReference type="Gene3D" id="3.80.10.10">
    <property type="entry name" value="Ribonuclease Inhibitor"/>
    <property type="match status" value="1"/>
</dbReference>